<dbReference type="AlphaFoldDB" id="A0A815GKM1"/>
<dbReference type="PROSITE" id="PS00018">
    <property type="entry name" value="EF_HAND_1"/>
    <property type="match status" value="3"/>
</dbReference>
<evidence type="ECO:0000313" key="9">
    <source>
        <dbReference type="Proteomes" id="UP000663834"/>
    </source>
</evidence>
<evidence type="ECO:0000256" key="5">
    <source>
        <dbReference type="ARBA" id="ARBA00022837"/>
    </source>
</evidence>
<protein>
    <recommendedName>
        <fullName evidence="7">EF-hand domain-containing protein</fullName>
    </recommendedName>
</protein>
<organism evidence="8 9">
    <name type="scientific">Rotaria magnacalcarata</name>
    <dbReference type="NCBI Taxonomy" id="392030"/>
    <lineage>
        <taxon>Eukaryota</taxon>
        <taxon>Metazoa</taxon>
        <taxon>Spiralia</taxon>
        <taxon>Gnathifera</taxon>
        <taxon>Rotifera</taxon>
        <taxon>Eurotatoria</taxon>
        <taxon>Bdelloidea</taxon>
        <taxon>Philodinida</taxon>
        <taxon>Philodinidae</taxon>
        <taxon>Rotaria</taxon>
    </lineage>
</organism>
<keyword evidence="6" id="KW-0449">Lipoprotein</keyword>
<keyword evidence="4" id="KW-0677">Repeat</keyword>
<keyword evidence="2" id="KW-0519">Myristate</keyword>
<dbReference type="Pfam" id="PF13202">
    <property type="entry name" value="EF-hand_5"/>
    <property type="match status" value="1"/>
</dbReference>
<dbReference type="Gene3D" id="1.10.238.10">
    <property type="entry name" value="EF-hand"/>
    <property type="match status" value="1"/>
</dbReference>
<evidence type="ECO:0000256" key="6">
    <source>
        <dbReference type="ARBA" id="ARBA00023288"/>
    </source>
</evidence>
<comment type="similarity">
    <text evidence="1">Belongs to the recoverin family.</text>
</comment>
<evidence type="ECO:0000259" key="7">
    <source>
        <dbReference type="PROSITE" id="PS50222"/>
    </source>
</evidence>
<dbReference type="OrthoDB" id="408117at2759"/>
<sequence length="207" mass="24640">MGSRKSKIITQSSELTAKQIAEISRQTNLINTEILRRHSAFLEQYPNGLITRKQFYENLDEIWPESRIDKFASYLFAFLDQDQSGTIDFEEFMHITHKLNSNNINEQNLNEHIFLELLFDVFDRNHDGYLEKGDLKPLIESIYDLSGLPEDERHGAYATHAQVKYLFKKLDKNRDKRLSKQEFIDQVNWMNDERIGRFLFSYYEMNN</sequence>
<dbReference type="InterPro" id="IPR002048">
    <property type="entry name" value="EF_hand_dom"/>
</dbReference>
<evidence type="ECO:0000256" key="2">
    <source>
        <dbReference type="ARBA" id="ARBA00022707"/>
    </source>
</evidence>
<accession>A0A815GKM1</accession>
<keyword evidence="3" id="KW-0479">Metal-binding</keyword>
<evidence type="ECO:0000313" key="8">
    <source>
        <dbReference type="EMBL" id="CAF1340198.1"/>
    </source>
</evidence>
<dbReference type="EMBL" id="CAJNOW010002067">
    <property type="protein sequence ID" value="CAF1340198.1"/>
    <property type="molecule type" value="Genomic_DNA"/>
</dbReference>
<keyword evidence="5" id="KW-0106">Calcium</keyword>
<feature type="domain" description="EF-hand" evidence="7">
    <location>
        <begin position="110"/>
        <end position="145"/>
    </location>
</feature>
<dbReference type="Proteomes" id="UP000663834">
    <property type="component" value="Unassembled WGS sequence"/>
</dbReference>
<reference evidence="8" key="1">
    <citation type="submission" date="2021-02" db="EMBL/GenBank/DDBJ databases">
        <authorList>
            <person name="Nowell W R."/>
        </authorList>
    </citation>
    <scope>NUCLEOTIDE SEQUENCE</scope>
</reference>
<dbReference type="SUPFAM" id="SSF47473">
    <property type="entry name" value="EF-hand"/>
    <property type="match status" value="1"/>
</dbReference>
<feature type="domain" description="EF-hand" evidence="7">
    <location>
        <begin position="158"/>
        <end position="193"/>
    </location>
</feature>
<dbReference type="PROSITE" id="PS50222">
    <property type="entry name" value="EF_HAND_2"/>
    <property type="match status" value="3"/>
</dbReference>
<gene>
    <name evidence="8" type="ORF">KQP761_LOCUS6699</name>
</gene>
<feature type="domain" description="EF-hand" evidence="7">
    <location>
        <begin position="67"/>
        <end position="102"/>
    </location>
</feature>
<dbReference type="CDD" id="cd00051">
    <property type="entry name" value="EFh"/>
    <property type="match status" value="1"/>
</dbReference>
<dbReference type="SMART" id="SM00054">
    <property type="entry name" value="EFh"/>
    <property type="match status" value="3"/>
</dbReference>
<name>A0A815GKM1_9BILA</name>
<dbReference type="PANTHER" id="PTHR23055:SF178">
    <property type="entry name" value="NEUROCALCIN HOMOLOG"/>
    <property type="match status" value="1"/>
</dbReference>
<dbReference type="InterPro" id="IPR028846">
    <property type="entry name" value="Recoverin"/>
</dbReference>
<dbReference type="GO" id="GO:0005509">
    <property type="term" value="F:calcium ion binding"/>
    <property type="evidence" value="ECO:0007669"/>
    <property type="project" value="InterPro"/>
</dbReference>
<comment type="caution">
    <text evidence="8">The sequence shown here is derived from an EMBL/GenBank/DDBJ whole genome shotgun (WGS) entry which is preliminary data.</text>
</comment>
<dbReference type="InterPro" id="IPR018247">
    <property type="entry name" value="EF_Hand_1_Ca_BS"/>
</dbReference>
<evidence type="ECO:0000256" key="4">
    <source>
        <dbReference type="ARBA" id="ARBA00022737"/>
    </source>
</evidence>
<evidence type="ECO:0000256" key="3">
    <source>
        <dbReference type="ARBA" id="ARBA00022723"/>
    </source>
</evidence>
<proteinExistence type="inferred from homology"/>
<dbReference type="Pfam" id="PF13499">
    <property type="entry name" value="EF-hand_7"/>
    <property type="match status" value="1"/>
</dbReference>
<dbReference type="InterPro" id="IPR011992">
    <property type="entry name" value="EF-hand-dom_pair"/>
</dbReference>
<evidence type="ECO:0000256" key="1">
    <source>
        <dbReference type="ARBA" id="ARBA00006049"/>
    </source>
</evidence>
<dbReference type="PANTHER" id="PTHR23055">
    <property type="entry name" value="CALCIUM BINDING PROTEINS"/>
    <property type="match status" value="1"/>
</dbReference>